<dbReference type="FunFam" id="2.40.50.140:FF:000012">
    <property type="entry name" value="DNA ligase"/>
    <property type="match status" value="1"/>
</dbReference>
<keyword evidence="8 15" id="KW-0862">Zinc</keyword>
<keyword evidence="9 15" id="KW-0460">Magnesium</keyword>
<keyword evidence="11 15" id="KW-0234">DNA repair</keyword>
<evidence type="ECO:0000256" key="8">
    <source>
        <dbReference type="ARBA" id="ARBA00022833"/>
    </source>
</evidence>
<keyword evidence="6 15" id="KW-0479">Metal-binding</keyword>
<dbReference type="GO" id="GO:0003911">
    <property type="term" value="F:DNA ligase (NAD+) activity"/>
    <property type="evidence" value="ECO:0007669"/>
    <property type="project" value="UniProtKB-UniRule"/>
</dbReference>
<evidence type="ECO:0000256" key="13">
    <source>
        <dbReference type="ARBA" id="ARBA00034005"/>
    </source>
</evidence>
<evidence type="ECO:0000256" key="16">
    <source>
        <dbReference type="SAM" id="MobiDB-lite"/>
    </source>
</evidence>
<dbReference type="InterPro" id="IPR010994">
    <property type="entry name" value="RuvA_2-like"/>
</dbReference>
<keyword evidence="4 15" id="KW-0436">Ligase</keyword>
<comment type="caution">
    <text evidence="18">The sequence shown here is derived from an EMBL/GenBank/DDBJ whole genome shotgun (WGS) entry which is preliminary data.</text>
</comment>
<protein>
    <recommendedName>
        <fullName evidence="3 15">DNA ligase</fullName>
        <ecNumber evidence="2 15">6.5.1.2</ecNumber>
    </recommendedName>
    <alternativeName>
        <fullName evidence="15">Polydeoxyribonucleotide synthase [NAD(+)]</fullName>
    </alternativeName>
</protein>
<feature type="binding site" evidence="15">
    <location>
        <position position="297"/>
    </location>
    <ligand>
        <name>NAD(+)</name>
        <dbReference type="ChEBI" id="CHEBI:57540"/>
    </ligand>
</feature>
<dbReference type="CDD" id="cd17748">
    <property type="entry name" value="BRCT_DNA_ligase_like"/>
    <property type="match status" value="1"/>
</dbReference>
<evidence type="ECO:0000259" key="17">
    <source>
        <dbReference type="PROSITE" id="PS50172"/>
    </source>
</evidence>
<feature type="binding site" evidence="15">
    <location>
        <position position="438"/>
    </location>
    <ligand>
        <name>Zn(2+)</name>
        <dbReference type="ChEBI" id="CHEBI:29105"/>
    </ligand>
</feature>
<dbReference type="InterPro" id="IPR013839">
    <property type="entry name" value="DNAligase_adenylation"/>
</dbReference>
<dbReference type="SMART" id="SM00532">
    <property type="entry name" value="LIGANc"/>
    <property type="match status" value="1"/>
</dbReference>
<feature type="active site" description="N6-AMP-lysine intermediate" evidence="15">
    <location>
        <position position="126"/>
    </location>
</feature>
<dbReference type="PROSITE" id="PS50172">
    <property type="entry name" value="BRCT"/>
    <property type="match status" value="1"/>
</dbReference>
<dbReference type="Gene3D" id="2.40.50.140">
    <property type="entry name" value="Nucleic acid-binding proteins"/>
    <property type="match status" value="1"/>
</dbReference>
<dbReference type="PANTHER" id="PTHR23389:SF9">
    <property type="entry name" value="DNA LIGASE"/>
    <property type="match status" value="1"/>
</dbReference>
<dbReference type="SUPFAM" id="SSF56091">
    <property type="entry name" value="DNA ligase/mRNA capping enzyme, catalytic domain"/>
    <property type="match status" value="1"/>
</dbReference>
<dbReference type="SMART" id="SM00292">
    <property type="entry name" value="BRCT"/>
    <property type="match status" value="1"/>
</dbReference>
<dbReference type="InterPro" id="IPR013840">
    <property type="entry name" value="DNAligase_N"/>
</dbReference>
<dbReference type="SUPFAM" id="SSF50249">
    <property type="entry name" value="Nucleic acid-binding proteins"/>
    <property type="match status" value="1"/>
</dbReference>
<feature type="binding site" evidence="15">
    <location>
        <position position="415"/>
    </location>
    <ligand>
        <name>Zn(2+)</name>
        <dbReference type="ChEBI" id="CHEBI:29105"/>
    </ligand>
</feature>
<feature type="binding site" evidence="15">
    <location>
        <begin position="45"/>
        <end position="49"/>
    </location>
    <ligand>
        <name>NAD(+)</name>
        <dbReference type="ChEBI" id="CHEBI:57540"/>
    </ligand>
</feature>
<dbReference type="Gene3D" id="6.20.10.30">
    <property type="match status" value="1"/>
</dbReference>
<dbReference type="InterPro" id="IPR001357">
    <property type="entry name" value="BRCT_dom"/>
</dbReference>
<dbReference type="PIRSF" id="PIRSF001604">
    <property type="entry name" value="LigA"/>
    <property type="match status" value="1"/>
</dbReference>
<dbReference type="HAMAP" id="MF_01588">
    <property type="entry name" value="DNA_ligase_A"/>
    <property type="match status" value="1"/>
</dbReference>
<dbReference type="Pfam" id="PF01653">
    <property type="entry name" value="DNA_ligase_aden"/>
    <property type="match status" value="1"/>
</dbReference>
<dbReference type="AlphaFoldDB" id="A0A0R2JT64"/>
<evidence type="ECO:0000256" key="15">
    <source>
        <dbReference type="HAMAP-Rule" id="MF_01588"/>
    </source>
</evidence>
<proteinExistence type="inferred from homology"/>
<dbReference type="FunFam" id="3.30.470.30:FF:000001">
    <property type="entry name" value="DNA ligase"/>
    <property type="match status" value="1"/>
</dbReference>
<feature type="region of interest" description="Disordered" evidence="16">
    <location>
        <begin position="1"/>
        <end position="21"/>
    </location>
</feature>
<keyword evidence="10 15" id="KW-0520">NAD</keyword>
<sequence length="679" mass="76065">MSDLHKLSSENLTEQEARQAADELRPQLIRWGKEYYENDQPSVPDAEYDQVYNQLVKLEEQFPNIVTSDSPTQQVGGNVDSDFTKVKHPIPMLSLGDVFSKEELNNFIERLQKEYPEDQEFNCELKIDGLSISLRYENGILVQGSTRGNGKIGEDITKNIKMIPSIPQKLTRPINIEVRGECYMSKTEFLKLNERRQIDGKTTFANPRNAAAGSLRQLDPKVTAERHLSTFMYNVADYSDLQATTQSGMLKELKELGFTVDEDFQVAYTIDEINQYVDKYQQQRNDLSYGIDGIVIKTNSLPLQMKIGHTVKVPKWAIAYKFSPEEVKVKINDIEWTVGRTGVVTPTAIMDKVKLAGTTVSRASLHNADYIEKKDIRIGDTVVLYKAGDIIPEVERYLPELRPADSKPYVIPDTCPSCGAKLVHLDDEVALRCINPKCPAQLAEQVTHFASRNAMDIDGLGPKIVKQLFQRNLISDVASLYKLKQTDLIDLDKFGEKSSQNLLTALNQSRNNSMERLLFGLGIRHVGNKAARLISQHFGSIDALMKATRDQIAAIDSIGDIIADSVVTYFSDPNSQDLIAELQTVGVNMKYTGPNPTVQPDTFFTNKRVVLTGKLTSMTREAASEWLQNQGAEVTSGVSKKTDLLVAGEAAGSKLTKAQKLKIPVWDESRFKKEMAEKQ</sequence>
<dbReference type="SUPFAM" id="SSF47781">
    <property type="entry name" value="RuvA domain 2-like"/>
    <property type="match status" value="1"/>
</dbReference>
<comment type="similarity">
    <text evidence="14 15">Belongs to the NAD-dependent DNA ligase family. LigA subfamily.</text>
</comment>
<dbReference type="STRING" id="53444.AYR59_03935"/>
<gene>
    <name evidence="15" type="primary">ligA</name>
    <name evidence="18" type="ORF">IV52_GL000841</name>
</gene>
<evidence type="ECO:0000256" key="10">
    <source>
        <dbReference type="ARBA" id="ARBA00023027"/>
    </source>
</evidence>
<dbReference type="Pfam" id="PF12826">
    <property type="entry name" value="HHH_2"/>
    <property type="match status" value="1"/>
</dbReference>
<evidence type="ECO:0000313" key="18">
    <source>
        <dbReference type="EMBL" id="KRN78565.1"/>
    </source>
</evidence>
<evidence type="ECO:0000256" key="6">
    <source>
        <dbReference type="ARBA" id="ARBA00022723"/>
    </source>
</evidence>
<feature type="binding site" evidence="15">
    <location>
        <position position="321"/>
    </location>
    <ligand>
        <name>NAD(+)</name>
        <dbReference type="ChEBI" id="CHEBI:57540"/>
    </ligand>
</feature>
<feature type="binding site" evidence="15">
    <location>
        <position position="124"/>
    </location>
    <ligand>
        <name>NAD(+)</name>
        <dbReference type="ChEBI" id="CHEBI:57540"/>
    </ligand>
</feature>
<evidence type="ECO:0000256" key="11">
    <source>
        <dbReference type="ARBA" id="ARBA00023204"/>
    </source>
</evidence>
<dbReference type="FunFam" id="1.10.150.20:FF:000006">
    <property type="entry name" value="DNA ligase"/>
    <property type="match status" value="1"/>
</dbReference>
<dbReference type="PANTHER" id="PTHR23389">
    <property type="entry name" value="CHROMOSOME TRANSMISSION FIDELITY FACTOR 18"/>
    <property type="match status" value="1"/>
</dbReference>
<comment type="catalytic activity">
    <reaction evidence="13 15">
        <text>NAD(+) + (deoxyribonucleotide)n-3'-hydroxyl + 5'-phospho-(deoxyribonucleotide)m = (deoxyribonucleotide)n+m + AMP + beta-nicotinamide D-nucleotide.</text>
        <dbReference type="EC" id="6.5.1.2"/>
    </reaction>
</comment>
<dbReference type="InterPro" id="IPR036420">
    <property type="entry name" value="BRCT_dom_sf"/>
</dbReference>
<dbReference type="CDD" id="cd00114">
    <property type="entry name" value="LIGANc"/>
    <property type="match status" value="1"/>
</dbReference>
<dbReference type="SUPFAM" id="SSF52113">
    <property type="entry name" value="BRCT domain"/>
    <property type="match status" value="1"/>
</dbReference>
<dbReference type="PATRIC" id="fig|1122148.6.peg.865"/>
<dbReference type="OrthoDB" id="9759736at2"/>
<organism evidence="18 19">
    <name type="scientific">Fructilactobacillus lindneri DSM 20690 = JCM 11027</name>
    <dbReference type="NCBI Taxonomy" id="1122148"/>
    <lineage>
        <taxon>Bacteria</taxon>
        <taxon>Bacillati</taxon>
        <taxon>Bacillota</taxon>
        <taxon>Bacilli</taxon>
        <taxon>Lactobacillales</taxon>
        <taxon>Lactobacillaceae</taxon>
        <taxon>Fructilactobacillus</taxon>
    </lineage>
</organism>
<evidence type="ECO:0000313" key="19">
    <source>
        <dbReference type="Proteomes" id="UP000051565"/>
    </source>
</evidence>
<name>A0A0R2JT64_9LACO</name>
<evidence type="ECO:0000256" key="4">
    <source>
        <dbReference type="ARBA" id="ARBA00022598"/>
    </source>
</evidence>
<dbReference type="GO" id="GO:0006260">
    <property type="term" value="P:DNA replication"/>
    <property type="evidence" value="ECO:0007669"/>
    <property type="project" value="UniProtKB-KW"/>
</dbReference>
<dbReference type="NCBIfam" id="NF005932">
    <property type="entry name" value="PRK07956.1"/>
    <property type="match status" value="1"/>
</dbReference>
<feature type="domain" description="BRCT" evidence="17">
    <location>
        <begin position="599"/>
        <end position="679"/>
    </location>
</feature>
<feature type="binding site" evidence="15">
    <location>
        <position position="181"/>
    </location>
    <ligand>
        <name>NAD(+)</name>
        <dbReference type="ChEBI" id="CHEBI:57540"/>
    </ligand>
</feature>
<dbReference type="InterPro" id="IPR001679">
    <property type="entry name" value="DNA_ligase"/>
</dbReference>
<dbReference type="InterPro" id="IPR041663">
    <property type="entry name" value="DisA/LigA_HHH"/>
</dbReference>
<dbReference type="NCBIfam" id="TIGR00575">
    <property type="entry name" value="dnlj"/>
    <property type="match status" value="1"/>
</dbReference>
<dbReference type="Pfam" id="PF00533">
    <property type="entry name" value="BRCT"/>
    <property type="match status" value="1"/>
</dbReference>
<dbReference type="InterPro" id="IPR012340">
    <property type="entry name" value="NA-bd_OB-fold"/>
</dbReference>
<evidence type="ECO:0000256" key="12">
    <source>
        <dbReference type="ARBA" id="ARBA00023211"/>
    </source>
</evidence>
<evidence type="ECO:0000256" key="2">
    <source>
        <dbReference type="ARBA" id="ARBA00012722"/>
    </source>
</evidence>
<evidence type="ECO:0000256" key="5">
    <source>
        <dbReference type="ARBA" id="ARBA00022705"/>
    </source>
</evidence>
<dbReference type="EC" id="6.5.1.2" evidence="2 15"/>
<dbReference type="Gene3D" id="3.30.470.30">
    <property type="entry name" value="DNA ligase/mRNA capping enzyme"/>
    <property type="match status" value="1"/>
</dbReference>
<reference evidence="18 19" key="1">
    <citation type="journal article" date="2015" name="Genome Announc.">
        <title>Expanding the biotechnology potential of lactobacilli through comparative genomics of 213 strains and associated genera.</title>
        <authorList>
            <person name="Sun Z."/>
            <person name="Harris H.M."/>
            <person name="McCann A."/>
            <person name="Guo C."/>
            <person name="Argimon S."/>
            <person name="Zhang W."/>
            <person name="Yang X."/>
            <person name="Jeffery I.B."/>
            <person name="Cooney J.C."/>
            <person name="Kagawa T.F."/>
            <person name="Liu W."/>
            <person name="Song Y."/>
            <person name="Salvetti E."/>
            <person name="Wrobel A."/>
            <person name="Rasinkangas P."/>
            <person name="Parkhill J."/>
            <person name="Rea M.C."/>
            <person name="O'Sullivan O."/>
            <person name="Ritari J."/>
            <person name="Douillard F.P."/>
            <person name="Paul Ross R."/>
            <person name="Yang R."/>
            <person name="Briner A.E."/>
            <person name="Felis G.E."/>
            <person name="de Vos W.M."/>
            <person name="Barrangou R."/>
            <person name="Klaenhammer T.R."/>
            <person name="Caufield P.W."/>
            <person name="Cui Y."/>
            <person name="Zhang H."/>
            <person name="O'Toole P.W."/>
        </authorList>
    </citation>
    <scope>NUCLEOTIDE SEQUENCE [LARGE SCALE GENOMIC DNA]</scope>
    <source>
        <strain evidence="18 19">DSM 20690</strain>
    </source>
</reference>
<comment type="function">
    <text evidence="1 15">DNA ligase that catalyzes the formation of phosphodiester linkages between 5'-phosphoryl and 3'-hydroxyl groups in double-stranded DNA using NAD as a coenzyme and as the energy source for the reaction. It is essential for DNA replication and repair of damaged DNA.</text>
</comment>
<feature type="binding site" evidence="15">
    <location>
        <position position="147"/>
    </location>
    <ligand>
        <name>NAD(+)</name>
        <dbReference type="ChEBI" id="CHEBI:57540"/>
    </ligand>
</feature>
<feature type="binding site" evidence="15">
    <location>
        <position position="418"/>
    </location>
    <ligand>
        <name>Zn(2+)</name>
        <dbReference type="ChEBI" id="CHEBI:29105"/>
    </ligand>
</feature>
<keyword evidence="5 15" id="KW-0235">DNA replication</keyword>
<keyword evidence="19" id="KW-1185">Reference proteome</keyword>
<dbReference type="GO" id="GO:0046872">
    <property type="term" value="F:metal ion binding"/>
    <property type="evidence" value="ECO:0007669"/>
    <property type="project" value="UniProtKB-KW"/>
</dbReference>
<comment type="cofactor">
    <cofactor evidence="15">
        <name>Mg(2+)</name>
        <dbReference type="ChEBI" id="CHEBI:18420"/>
    </cofactor>
    <cofactor evidence="15">
        <name>Mn(2+)</name>
        <dbReference type="ChEBI" id="CHEBI:29035"/>
    </cofactor>
</comment>
<dbReference type="Pfam" id="PF14520">
    <property type="entry name" value="HHH_5"/>
    <property type="match status" value="1"/>
</dbReference>
<dbReference type="GO" id="GO:0006281">
    <property type="term" value="P:DNA repair"/>
    <property type="evidence" value="ECO:0007669"/>
    <property type="project" value="UniProtKB-KW"/>
</dbReference>
<dbReference type="InterPro" id="IPR004149">
    <property type="entry name" value="Znf_DNAligase_C4"/>
</dbReference>
<evidence type="ECO:0000256" key="3">
    <source>
        <dbReference type="ARBA" id="ARBA00013308"/>
    </source>
</evidence>
<dbReference type="EMBL" id="JQBT01000033">
    <property type="protein sequence ID" value="KRN78565.1"/>
    <property type="molecule type" value="Genomic_DNA"/>
</dbReference>
<evidence type="ECO:0000256" key="7">
    <source>
        <dbReference type="ARBA" id="ARBA00022763"/>
    </source>
</evidence>
<dbReference type="PROSITE" id="PS01055">
    <property type="entry name" value="DNA_LIGASE_N1"/>
    <property type="match status" value="1"/>
</dbReference>
<dbReference type="InterPro" id="IPR004150">
    <property type="entry name" value="NAD_DNA_ligase_OB"/>
</dbReference>
<feature type="binding site" evidence="15">
    <location>
        <position position="433"/>
    </location>
    <ligand>
        <name>Zn(2+)</name>
        <dbReference type="ChEBI" id="CHEBI:29105"/>
    </ligand>
</feature>
<accession>A0A0R2JT64</accession>
<evidence type="ECO:0000256" key="14">
    <source>
        <dbReference type="ARBA" id="ARBA00060881"/>
    </source>
</evidence>
<keyword evidence="7 15" id="KW-0227">DNA damage</keyword>
<dbReference type="Gene3D" id="1.10.287.610">
    <property type="entry name" value="Helix hairpin bin"/>
    <property type="match status" value="1"/>
</dbReference>
<dbReference type="Pfam" id="PF03119">
    <property type="entry name" value="DNA_ligase_ZBD"/>
    <property type="match status" value="1"/>
</dbReference>
<dbReference type="GO" id="GO:0005829">
    <property type="term" value="C:cytosol"/>
    <property type="evidence" value="ECO:0007669"/>
    <property type="project" value="TreeGrafter"/>
</dbReference>
<dbReference type="FunFam" id="1.10.150.20:FF:000007">
    <property type="entry name" value="DNA ligase"/>
    <property type="match status" value="1"/>
</dbReference>
<dbReference type="Gene3D" id="1.10.150.20">
    <property type="entry name" value="5' to 3' exonuclease, C-terminal subdomain"/>
    <property type="match status" value="2"/>
</dbReference>
<feature type="binding site" evidence="15">
    <location>
        <begin position="94"/>
        <end position="95"/>
    </location>
    <ligand>
        <name>NAD(+)</name>
        <dbReference type="ChEBI" id="CHEBI:57540"/>
    </ligand>
</feature>
<evidence type="ECO:0000256" key="1">
    <source>
        <dbReference type="ARBA" id="ARBA00004067"/>
    </source>
</evidence>
<keyword evidence="12 15" id="KW-0464">Manganese</keyword>
<evidence type="ECO:0000256" key="9">
    <source>
        <dbReference type="ARBA" id="ARBA00022842"/>
    </source>
</evidence>
<dbReference type="Proteomes" id="UP000051565">
    <property type="component" value="Unassembled WGS sequence"/>
</dbReference>
<dbReference type="InterPro" id="IPR018239">
    <property type="entry name" value="DNA_ligase_AS"/>
</dbReference>
<dbReference type="Gene3D" id="3.40.50.10190">
    <property type="entry name" value="BRCT domain"/>
    <property type="match status" value="1"/>
</dbReference>
<dbReference type="Pfam" id="PF03120">
    <property type="entry name" value="OB_DNA_ligase"/>
    <property type="match status" value="1"/>
</dbReference>